<dbReference type="Proteomes" id="UP000238479">
    <property type="component" value="Chromosome 3"/>
</dbReference>
<accession>A0A2P6RHN4</accession>
<evidence type="ECO:0000313" key="1">
    <source>
        <dbReference type="EMBL" id="PRQ45927.1"/>
    </source>
</evidence>
<dbReference type="EMBL" id="PDCK01000041">
    <property type="protein sequence ID" value="PRQ45927.1"/>
    <property type="molecule type" value="Genomic_DNA"/>
</dbReference>
<reference evidence="1 2" key="1">
    <citation type="journal article" date="2018" name="Nat. Genet.">
        <title>The Rosa genome provides new insights in the design of modern roses.</title>
        <authorList>
            <person name="Bendahmane M."/>
        </authorList>
    </citation>
    <scope>NUCLEOTIDE SEQUENCE [LARGE SCALE GENOMIC DNA]</scope>
    <source>
        <strain evidence="2">cv. Old Blush</strain>
    </source>
</reference>
<name>A0A2P6RHN4_ROSCH</name>
<dbReference type="Gramene" id="PRQ45927">
    <property type="protein sequence ID" value="PRQ45927"/>
    <property type="gene ID" value="RchiOBHm_Chr3g0497021"/>
</dbReference>
<dbReference type="AlphaFoldDB" id="A0A2P6RHN4"/>
<sequence>MTGLLPCESCECLPSWGYNGGTAFSMWSLGDLDWRRMTDVGGIPSSCGGMQCGLVANMLVVGMVWTQGVYQNGGVSRRLPEFQFAVTERYMVVAGVVILGWSRRCCGRSQ</sequence>
<comment type="caution">
    <text evidence="1">The sequence shown here is derived from an EMBL/GenBank/DDBJ whole genome shotgun (WGS) entry which is preliminary data.</text>
</comment>
<keyword evidence="2" id="KW-1185">Reference proteome</keyword>
<evidence type="ECO:0000313" key="2">
    <source>
        <dbReference type="Proteomes" id="UP000238479"/>
    </source>
</evidence>
<gene>
    <name evidence="1" type="ORF">RchiOBHm_Chr3g0497021</name>
</gene>
<proteinExistence type="predicted"/>
<protein>
    <submittedName>
        <fullName evidence="1">Uncharacterized protein</fullName>
    </submittedName>
</protein>
<organism evidence="1 2">
    <name type="scientific">Rosa chinensis</name>
    <name type="common">China rose</name>
    <dbReference type="NCBI Taxonomy" id="74649"/>
    <lineage>
        <taxon>Eukaryota</taxon>
        <taxon>Viridiplantae</taxon>
        <taxon>Streptophyta</taxon>
        <taxon>Embryophyta</taxon>
        <taxon>Tracheophyta</taxon>
        <taxon>Spermatophyta</taxon>
        <taxon>Magnoliopsida</taxon>
        <taxon>eudicotyledons</taxon>
        <taxon>Gunneridae</taxon>
        <taxon>Pentapetalae</taxon>
        <taxon>rosids</taxon>
        <taxon>fabids</taxon>
        <taxon>Rosales</taxon>
        <taxon>Rosaceae</taxon>
        <taxon>Rosoideae</taxon>
        <taxon>Rosoideae incertae sedis</taxon>
        <taxon>Rosa</taxon>
    </lineage>
</organism>